<accession>A0A060UKG9</accession>
<evidence type="ECO:0000313" key="3">
    <source>
        <dbReference type="Proteomes" id="UP000193925"/>
    </source>
</evidence>
<sequence length="113" mass="12827">MRYVVTLDDRWVALLGWQAAAYQCQARESSRSAGPGVLRRQRLHLIANNARFLILQGESFPNLVSLILALILRRLSADWQAVYRHPIVLAETFVESPRFTGACYRAANWIDVG</sequence>
<organism evidence="1">
    <name type="scientific">Acidithiobacillus ferrivorans</name>
    <dbReference type="NCBI Taxonomy" id="160808"/>
    <lineage>
        <taxon>Bacteria</taxon>
        <taxon>Pseudomonadati</taxon>
        <taxon>Pseudomonadota</taxon>
        <taxon>Acidithiobacillia</taxon>
        <taxon>Acidithiobacillales</taxon>
        <taxon>Acidithiobacillaceae</taxon>
        <taxon>Acidithiobacillus</taxon>
    </lineage>
</organism>
<evidence type="ECO:0000313" key="2">
    <source>
        <dbReference type="EMBL" id="SMH64842.1"/>
    </source>
</evidence>
<dbReference type="EMBL" id="LT841305">
    <property type="protein sequence ID" value="SMH64842.1"/>
    <property type="molecule type" value="Genomic_DNA"/>
</dbReference>
<gene>
    <name evidence="2" type="ORF">AFERRI_10876</name>
    <name evidence="1" type="ORF">AFERRI_240006</name>
</gene>
<reference evidence="2 3" key="3">
    <citation type="submission" date="2017-03" db="EMBL/GenBank/DDBJ databases">
        <authorList>
            <person name="Regsiter A."/>
            <person name="William W."/>
        </authorList>
    </citation>
    <scope>NUCLEOTIDE SEQUENCE [LARGE SCALE GENOMIC DNA]</scope>
    <source>
        <strain evidence="2">PRJEB5721</strain>
    </source>
</reference>
<proteinExistence type="predicted"/>
<dbReference type="EMBL" id="CCCS020000017">
    <property type="protein sequence ID" value="CDQ09172.1"/>
    <property type="molecule type" value="Genomic_DNA"/>
</dbReference>
<dbReference type="Proteomes" id="UP000193925">
    <property type="component" value="Chromosome AFERRI"/>
</dbReference>
<name>A0A060UKG9_9PROT</name>
<keyword evidence="3" id="KW-1185">Reference proteome</keyword>
<dbReference type="Pfam" id="PF14236">
    <property type="entry name" value="DruA"/>
    <property type="match status" value="1"/>
</dbReference>
<protein>
    <submittedName>
        <fullName evidence="1">Uncharacterized protein</fullName>
    </submittedName>
</protein>
<dbReference type="AlphaFoldDB" id="A0A060UKG9"/>
<reference evidence="1" key="2">
    <citation type="submission" date="2014-07" db="EMBL/GenBank/DDBJ databases">
        <title>Initial genome analysis of the psychrotolerant acidophile Acidithiobacillus ferrivorans CF27: insights into iron and sulfur oxidation pathways and into biofilm formation.</title>
        <authorList>
            <person name="Talla E."/>
            <person name="Hedrich S."/>
            <person name="Mangenot S."/>
            <person name="Ji B."/>
            <person name="Johnson D.B."/>
            <person name="Barbe V."/>
            <person name="Bonnefoy V."/>
        </authorList>
    </citation>
    <scope>NUCLEOTIDE SEQUENCE [LARGE SCALE GENOMIC DNA]</scope>
    <source>
        <strain evidence="1">CF27</strain>
    </source>
</reference>
<evidence type="ECO:0000313" key="1">
    <source>
        <dbReference type="EMBL" id="CDQ09172.1"/>
    </source>
</evidence>
<reference evidence="1" key="1">
    <citation type="submission" date="2014-03" db="EMBL/GenBank/DDBJ databases">
        <authorList>
            <person name="Genoscope - CEA"/>
        </authorList>
    </citation>
    <scope>NUCLEOTIDE SEQUENCE [LARGE SCALE GENOMIC DNA]</scope>
    <source>
        <strain evidence="1">CF27</strain>
    </source>
</reference>
<dbReference type="InterPro" id="IPR025639">
    <property type="entry name" value="DruA"/>
</dbReference>